<dbReference type="EMBL" id="NJCX01000010">
    <property type="protein sequence ID" value="PHM73541.1"/>
    <property type="molecule type" value="Genomic_DNA"/>
</dbReference>
<organism evidence="1 2">
    <name type="scientific">Xenorhabdus kozodoii</name>
    <dbReference type="NCBI Taxonomy" id="351676"/>
    <lineage>
        <taxon>Bacteria</taxon>
        <taxon>Pseudomonadati</taxon>
        <taxon>Pseudomonadota</taxon>
        <taxon>Gammaproteobacteria</taxon>
        <taxon>Enterobacterales</taxon>
        <taxon>Morganellaceae</taxon>
        <taxon>Xenorhabdus</taxon>
    </lineage>
</organism>
<accession>A0A2D0LCZ6</accession>
<evidence type="ECO:0000313" key="2">
    <source>
        <dbReference type="Proteomes" id="UP000221101"/>
    </source>
</evidence>
<evidence type="ECO:0000313" key="1">
    <source>
        <dbReference type="EMBL" id="PHM73541.1"/>
    </source>
</evidence>
<dbReference type="AlphaFoldDB" id="A0A2D0LCZ6"/>
<protein>
    <submittedName>
        <fullName evidence="1">Uncharacterized protein</fullName>
    </submittedName>
</protein>
<dbReference type="Proteomes" id="UP000221101">
    <property type="component" value="Unassembled WGS sequence"/>
</dbReference>
<comment type="caution">
    <text evidence="1">The sequence shown here is derived from an EMBL/GenBank/DDBJ whole genome shotgun (WGS) entry which is preliminary data.</text>
</comment>
<gene>
    <name evidence="1" type="ORF">Xkoz_01673</name>
</gene>
<sequence length="64" mass="7219">MNPIPDVSIYAEKLVNRFPALSMIKGPLLAENFPKPGKRVTIMKVVIVPERLMASLLYQNLKHS</sequence>
<name>A0A2D0LCZ6_9GAMM</name>
<proteinExistence type="predicted"/>
<keyword evidence="2" id="KW-1185">Reference proteome</keyword>
<reference evidence="1 2" key="1">
    <citation type="journal article" date="2017" name="Nat. Microbiol.">
        <title>Natural product diversity associated with the nematode symbionts Photorhabdus and Xenorhabdus.</title>
        <authorList>
            <person name="Tobias N.J."/>
            <person name="Wolff H."/>
            <person name="Djahanschiri B."/>
            <person name="Grundmann F."/>
            <person name="Kronenwerth M."/>
            <person name="Shi Y.M."/>
            <person name="Simonyi S."/>
            <person name="Grun P."/>
            <person name="Shapiro-Ilan D."/>
            <person name="Pidot S.J."/>
            <person name="Stinear T.P."/>
            <person name="Ebersberger I."/>
            <person name="Bode H.B."/>
        </authorList>
    </citation>
    <scope>NUCLEOTIDE SEQUENCE [LARGE SCALE GENOMIC DNA]</scope>
    <source>
        <strain evidence="1 2">DSM 17907</strain>
    </source>
</reference>